<keyword evidence="3 7" id="KW-0507">mRNA processing</keyword>
<dbReference type="PANTHER" id="PTHR13264">
    <property type="entry name" value="GCIP-INTERACTING PROTEIN P29"/>
    <property type="match status" value="1"/>
</dbReference>
<keyword evidence="6 7" id="KW-0539">Nucleus</keyword>
<evidence type="ECO:0000256" key="3">
    <source>
        <dbReference type="ARBA" id="ARBA00022664"/>
    </source>
</evidence>
<protein>
    <recommendedName>
        <fullName evidence="7">Pre-mRNA-splicing factor SYF2</fullName>
    </recommendedName>
</protein>
<dbReference type="InterPro" id="IPR013260">
    <property type="entry name" value="mRNA_splic_SYF2"/>
</dbReference>
<evidence type="ECO:0000256" key="1">
    <source>
        <dbReference type="ARBA" id="ARBA00004123"/>
    </source>
</evidence>
<dbReference type="PANTHER" id="PTHR13264:SF5">
    <property type="entry name" value="PRE-MRNA-SPLICING FACTOR SYF2"/>
    <property type="match status" value="1"/>
</dbReference>
<organism evidence="8 9">
    <name type="scientific">Parthenolecanium corni</name>
    <dbReference type="NCBI Taxonomy" id="536013"/>
    <lineage>
        <taxon>Eukaryota</taxon>
        <taxon>Metazoa</taxon>
        <taxon>Ecdysozoa</taxon>
        <taxon>Arthropoda</taxon>
        <taxon>Hexapoda</taxon>
        <taxon>Insecta</taxon>
        <taxon>Pterygota</taxon>
        <taxon>Neoptera</taxon>
        <taxon>Paraneoptera</taxon>
        <taxon>Hemiptera</taxon>
        <taxon>Sternorrhyncha</taxon>
        <taxon>Coccoidea</taxon>
        <taxon>Coccidae</taxon>
        <taxon>Parthenolecanium</taxon>
    </lineage>
</organism>
<dbReference type="GO" id="GO:0071014">
    <property type="term" value="C:post-mRNA release spliceosomal complex"/>
    <property type="evidence" value="ECO:0007669"/>
    <property type="project" value="TreeGrafter"/>
</dbReference>
<sequence length="232" mass="27680">MAEGEKPNLTAVLEFQRRNAERLKKLRDLHTKRNEARQMNYQAVIEEEKSNKLPANWEARKRRAEWILNDDKERKAAQEKGEDYDRLKMLNVTAAEAEKLSHRKKKKNPDQGFADYEQATVRQYNRLVKQIKPNMQEYEMQKEKLGGAFYGDRNTILHGLHKDSKDGIDRMVDDLEKQIAKREKYSRRRAHNDDEDIDYINERNMKFNKKLERFYGEHTLEIKQNLERGTAV</sequence>
<proteinExistence type="inferred from homology"/>
<comment type="function">
    <text evidence="7">Involved in pre-mRNA splicing.</text>
</comment>
<dbReference type="EMBL" id="JBBCAQ010000038">
    <property type="protein sequence ID" value="KAK7572003.1"/>
    <property type="molecule type" value="Genomic_DNA"/>
</dbReference>
<evidence type="ECO:0000256" key="6">
    <source>
        <dbReference type="ARBA" id="ARBA00023242"/>
    </source>
</evidence>
<evidence type="ECO:0000256" key="7">
    <source>
        <dbReference type="RuleBase" id="RU367148"/>
    </source>
</evidence>
<keyword evidence="5 7" id="KW-0508">mRNA splicing</keyword>
<evidence type="ECO:0000256" key="5">
    <source>
        <dbReference type="ARBA" id="ARBA00023187"/>
    </source>
</evidence>
<reference evidence="8 9" key="1">
    <citation type="submission" date="2024-03" db="EMBL/GenBank/DDBJ databases">
        <title>Adaptation during the transition from Ophiocordyceps entomopathogen to insect associate is accompanied by gene loss and intensified selection.</title>
        <authorList>
            <person name="Ward C.M."/>
            <person name="Onetto C.A."/>
            <person name="Borneman A.R."/>
        </authorList>
    </citation>
    <scope>NUCLEOTIDE SEQUENCE [LARGE SCALE GENOMIC DNA]</scope>
    <source>
        <strain evidence="8">AWRI1</strain>
        <tissue evidence="8">Single Adult Female</tissue>
    </source>
</reference>
<gene>
    <name evidence="8" type="ORF">V9T40_014475</name>
</gene>
<dbReference type="AlphaFoldDB" id="A0AAN9TGF9"/>
<name>A0AAN9TGF9_9HEMI</name>
<comment type="subunit">
    <text evidence="7">May be part of a spliceosome complex.</text>
</comment>
<dbReference type="GO" id="GO:0000398">
    <property type="term" value="P:mRNA splicing, via spliceosome"/>
    <property type="evidence" value="ECO:0007669"/>
    <property type="project" value="UniProtKB-UniRule"/>
</dbReference>
<comment type="subcellular location">
    <subcellularLocation>
        <location evidence="1 7">Nucleus</location>
    </subcellularLocation>
</comment>
<comment type="caution">
    <text evidence="8">The sequence shown here is derived from an EMBL/GenBank/DDBJ whole genome shotgun (WGS) entry which is preliminary data.</text>
</comment>
<keyword evidence="4 7" id="KW-0747">Spliceosome</keyword>
<keyword evidence="9" id="KW-1185">Reference proteome</keyword>
<evidence type="ECO:0000256" key="2">
    <source>
        <dbReference type="ARBA" id="ARBA00010028"/>
    </source>
</evidence>
<dbReference type="Proteomes" id="UP001367676">
    <property type="component" value="Unassembled WGS sequence"/>
</dbReference>
<evidence type="ECO:0000256" key="4">
    <source>
        <dbReference type="ARBA" id="ARBA00022728"/>
    </source>
</evidence>
<evidence type="ECO:0000313" key="8">
    <source>
        <dbReference type="EMBL" id="KAK7572003.1"/>
    </source>
</evidence>
<dbReference type="GO" id="GO:0071013">
    <property type="term" value="C:catalytic step 2 spliceosome"/>
    <property type="evidence" value="ECO:0007669"/>
    <property type="project" value="TreeGrafter"/>
</dbReference>
<dbReference type="Pfam" id="PF08231">
    <property type="entry name" value="SYF2"/>
    <property type="match status" value="1"/>
</dbReference>
<dbReference type="GO" id="GO:0000974">
    <property type="term" value="C:Prp19 complex"/>
    <property type="evidence" value="ECO:0007669"/>
    <property type="project" value="TreeGrafter"/>
</dbReference>
<evidence type="ECO:0000313" key="9">
    <source>
        <dbReference type="Proteomes" id="UP001367676"/>
    </source>
</evidence>
<accession>A0AAN9TGF9</accession>
<comment type="similarity">
    <text evidence="2 7">Belongs to the SYF2 family.</text>
</comment>